<reference evidence="1 2" key="1">
    <citation type="submission" date="2019-06" db="EMBL/GenBank/DDBJ databases">
        <title>Genomic Encyclopedia of Type Strains, Phase IV (KMG-V): Genome sequencing to study the core and pangenomes of soil and plant-associated prokaryotes.</title>
        <authorList>
            <person name="Whitman W."/>
        </authorList>
    </citation>
    <scope>NUCLEOTIDE SEQUENCE [LARGE SCALE GENOMIC DNA]</scope>
    <source>
        <strain evidence="1 2">BR 11865</strain>
    </source>
</reference>
<proteinExistence type="predicted"/>
<comment type="caution">
    <text evidence="1">The sequence shown here is derived from an EMBL/GenBank/DDBJ whole genome shotgun (WGS) entry which is preliminary data.</text>
</comment>
<dbReference type="EMBL" id="VITO01000022">
    <property type="protein sequence ID" value="TWB19202.1"/>
    <property type="molecule type" value="Genomic_DNA"/>
</dbReference>
<sequence length="108" mass="11474">MSVSAEIAALDRALARAGADVTIIRTGLPSVPCRARVNGLTAESIRPGSSSSQGNYRAILSPTPFPAGFLPLRTTDKILWNGQQRVITFAWPLPIGTAPVRIEVDFTG</sequence>
<dbReference type="Proteomes" id="UP000316545">
    <property type="component" value="Unassembled WGS sequence"/>
</dbReference>
<dbReference type="AlphaFoldDB" id="A0A560FC58"/>
<evidence type="ECO:0000313" key="2">
    <source>
        <dbReference type="Proteomes" id="UP000316545"/>
    </source>
</evidence>
<protein>
    <submittedName>
        <fullName evidence="1">Uncharacterized protein</fullName>
    </submittedName>
</protein>
<gene>
    <name evidence="1" type="ORF">FBZ88_12257</name>
</gene>
<evidence type="ECO:0000313" key="1">
    <source>
        <dbReference type="EMBL" id="TWB19202.1"/>
    </source>
</evidence>
<organism evidence="1 2">
    <name type="scientific">Nitrospirillum amazonense</name>
    <dbReference type="NCBI Taxonomy" id="28077"/>
    <lineage>
        <taxon>Bacteria</taxon>
        <taxon>Pseudomonadati</taxon>
        <taxon>Pseudomonadota</taxon>
        <taxon>Alphaproteobacteria</taxon>
        <taxon>Rhodospirillales</taxon>
        <taxon>Azospirillaceae</taxon>
        <taxon>Nitrospirillum</taxon>
    </lineage>
</organism>
<accession>A0A560FC58</accession>
<name>A0A560FC58_9PROT</name>
<keyword evidence="2" id="KW-1185">Reference proteome</keyword>